<dbReference type="PANTHER" id="PTHR22891">
    <property type="entry name" value="EUKARYOTIC TRANSLATION INITIATION FACTOR 2C"/>
    <property type="match status" value="1"/>
</dbReference>
<reference evidence="2 3" key="1">
    <citation type="journal article" date="2021" name="Plant Biotechnol. J.">
        <title>Multi-omics assisted identification of the key and species-specific regulatory components of drought-tolerant mechanisms in Gossypium stocksii.</title>
        <authorList>
            <person name="Yu D."/>
            <person name="Ke L."/>
            <person name="Zhang D."/>
            <person name="Wu Y."/>
            <person name="Sun Y."/>
            <person name="Mei J."/>
            <person name="Sun J."/>
            <person name="Sun Y."/>
        </authorList>
    </citation>
    <scope>NUCLEOTIDE SEQUENCE [LARGE SCALE GENOMIC DNA]</scope>
    <source>
        <strain evidence="3">cv. E1</strain>
        <tissue evidence="2">Leaf</tissue>
    </source>
</reference>
<keyword evidence="3" id="KW-1185">Reference proteome</keyword>
<name>A0A9D3W268_9ROSI</name>
<dbReference type="InterPro" id="IPR036397">
    <property type="entry name" value="RNaseH_sf"/>
</dbReference>
<protein>
    <recommendedName>
        <fullName evidence="1">Piwi domain-containing protein</fullName>
    </recommendedName>
</protein>
<evidence type="ECO:0000313" key="3">
    <source>
        <dbReference type="Proteomes" id="UP000828251"/>
    </source>
</evidence>
<comment type="caution">
    <text evidence="2">The sequence shown here is derived from an EMBL/GenBank/DDBJ whole genome shotgun (WGS) entry which is preliminary data.</text>
</comment>
<dbReference type="SUPFAM" id="SSF53098">
    <property type="entry name" value="Ribonuclease H-like"/>
    <property type="match status" value="1"/>
</dbReference>
<proteinExistence type="predicted"/>
<dbReference type="InterPro" id="IPR003165">
    <property type="entry name" value="Piwi"/>
</dbReference>
<feature type="domain" description="Piwi" evidence="1">
    <location>
        <begin position="52"/>
        <end position="95"/>
    </location>
</feature>
<gene>
    <name evidence="2" type="ORF">J1N35_011292</name>
</gene>
<organism evidence="2 3">
    <name type="scientific">Gossypium stocksii</name>
    <dbReference type="NCBI Taxonomy" id="47602"/>
    <lineage>
        <taxon>Eukaryota</taxon>
        <taxon>Viridiplantae</taxon>
        <taxon>Streptophyta</taxon>
        <taxon>Embryophyta</taxon>
        <taxon>Tracheophyta</taxon>
        <taxon>Spermatophyta</taxon>
        <taxon>Magnoliopsida</taxon>
        <taxon>eudicotyledons</taxon>
        <taxon>Gunneridae</taxon>
        <taxon>Pentapetalae</taxon>
        <taxon>rosids</taxon>
        <taxon>malvids</taxon>
        <taxon>Malvales</taxon>
        <taxon>Malvaceae</taxon>
        <taxon>Malvoideae</taxon>
        <taxon>Gossypium</taxon>
    </lineage>
</organism>
<evidence type="ECO:0000313" key="2">
    <source>
        <dbReference type="EMBL" id="KAH1107524.1"/>
    </source>
</evidence>
<dbReference type="Pfam" id="PF02171">
    <property type="entry name" value="Piwi"/>
    <property type="match status" value="1"/>
</dbReference>
<dbReference type="PROSITE" id="PS50822">
    <property type="entry name" value="PIWI"/>
    <property type="match status" value="1"/>
</dbReference>
<dbReference type="InterPro" id="IPR012337">
    <property type="entry name" value="RNaseH-like_sf"/>
</dbReference>
<evidence type="ECO:0000259" key="1">
    <source>
        <dbReference type="PROSITE" id="PS50822"/>
    </source>
</evidence>
<dbReference type="OrthoDB" id="1860322at2759"/>
<dbReference type="Gene3D" id="3.30.420.10">
    <property type="entry name" value="Ribonuclease H-like superfamily/Ribonuclease H"/>
    <property type="match status" value="1"/>
</dbReference>
<sequence>MMNKGLDQVIEACKHLDENWNPKFVAIIKNHDTKFSSRDLLTMCYLVLSLKQTDNLQKLVHSLSYEYQRSTTAISVVAPICYTHLAASQLGQFIKFVDASETSSSHGRVTTPRALYVPQLSRLKDNVSNFIVEFVKRQPGLLLGQFLSHRFMNQDLFLQASMESRIEYHK</sequence>
<dbReference type="Proteomes" id="UP000828251">
    <property type="component" value="Unassembled WGS sequence"/>
</dbReference>
<dbReference type="GO" id="GO:0003676">
    <property type="term" value="F:nucleic acid binding"/>
    <property type="evidence" value="ECO:0007669"/>
    <property type="project" value="InterPro"/>
</dbReference>
<accession>A0A9D3W268</accession>
<dbReference type="AlphaFoldDB" id="A0A9D3W268"/>
<dbReference type="EMBL" id="JAIQCV010000004">
    <property type="protein sequence ID" value="KAH1107524.1"/>
    <property type="molecule type" value="Genomic_DNA"/>
</dbReference>